<evidence type="ECO:0000313" key="3">
    <source>
        <dbReference type="Proteomes" id="UP000262917"/>
    </source>
</evidence>
<dbReference type="InterPro" id="IPR004714">
    <property type="entry name" value="Cyt_oxidase_maturation_cbb3"/>
</dbReference>
<evidence type="ECO:0000313" key="2">
    <source>
        <dbReference type="EMBL" id="RFP61143.1"/>
    </source>
</evidence>
<accession>A0A372DNI6</accession>
<keyword evidence="3" id="KW-1185">Reference proteome</keyword>
<comment type="caution">
    <text evidence="2">The sequence shown here is derived from an EMBL/GenBank/DDBJ whole genome shotgun (WGS) entry which is preliminary data.</text>
</comment>
<dbReference type="Pfam" id="PF03597">
    <property type="entry name" value="FixS"/>
    <property type="match status" value="1"/>
</dbReference>
<dbReference type="PANTHER" id="PTHR41532">
    <property type="entry name" value="FIXS PROTEIN"/>
    <property type="match status" value="1"/>
</dbReference>
<feature type="compositionally biased region" description="Gly residues" evidence="1">
    <location>
        <begin position="60"/>
        <end position="89"/>
    </location>
</feature>
<evidence type="ECO:0000256" key="1">
    <source>
        <dbReference type="SAM" id="MobiDB-lite"/>
    </source>
</evidence>
<dbReference type="RefSeq" id="WP_117202169.1">
    <property type="nucleotide sequence ID" value="NZ_JBHTBK010000031.1"/>
</dbReference>
<dbReference type="NCBIfam" id="TIGR00847">
    <property type="entry name" value="ccoS"/>
    <property type="match status" value="1"/>
</dbReference>
<sequence length="89" mass="8892">MNILLLLIPLSLLLLGAAVWMFVWAVRRGQFEDLDTPALDILREDAHDRPLAPAPVEGGTDAGAGGNDGGAGAGGDPGTNASQGGGDAG</sequence>
<dbReference type="PANTHER" id="PTHR41532:SF1">
    <property type="entry name" value="FIXS PROTEIN"/>
    <property type="match status" value="1"/>
</dbReference>
<dbReference type="Proteomes" id="UP000262917">
    <property type="component" value="Unassembled WGS sequence"/>
</dbReference>
<feature type="region of interest" description="Disordered" evidence="1">
    <location>
        <begin position="45"/>
        <end position="89"/>
    </location>
</feature>
<dbReference type="OrthoDB" id="9802763at2"/>
<dbReference type="EMBL" id="QVPD01000004">
    <property type="protein sequence ID" value="RFP61143.1"/>
    <property type="molecule type" value="Genomic_DNA"/>
</dbReference>
<organism evidence="2 3">
    <name type="scientific">Cognatiluteimonas weifangensis</name>
    <dbReference type="NCBI Taxonomy" id="2303539"/>
    <lineage>
        <taxon>Bacteria</taxon>
        <taxon>Pseudomonadati</taxon>
        <taxon>Pseudomonadota</taxon>
        <taxon>Gammaproteobacteria</taxon>
        <taxon>Lysobacterales</taxon>
        <taxon>Lysobacteraceae</taxon>
        <taxon>Cognatiluteimonas</taxon>
    </lineage>
</organism>
<dbReference type="AlphaFoldDB" id="A0A372DNI6"/>
<gene>
    <name evidence="2" type="primary">ccoS</name>
    <name evidence="2" type="ORF">D0Y53_05265</name>
</gene>
<protein>
    <submittedName>
        <fullName evidence="2">Cbb3-type cytochrome oxidase assembly protein CcoS</fullName>
    </submittedName>
</protein>
<name>A0A372DNI6_9GAMM</name>
<proteinExistence type="predicted"/>
<reference evidence="2 3" key="1">
    <citation type="submission" date="2018-08" db="EMBL/GenBank/DDBJ databases">
        <title>Lysobacter weifangensis sp. nov., a new member of the family 'Xanthomonadaceae', isolated from soil in a farmland.</title>
        <authorList>
            <person name="Zhao H."/>
        </authorList>
    </citation>
    <scope>NUCLEOTIDE SEQUENCE [LARGE SCALE GENOMIC DNA]</scope>
    <source>
        <strain evidence="2 3">WF-2</strain>
    </source>
</reference>